<reference evidence="1" key="2">
    <citation type="journal article" date="2015" name="Fish Shellfish Immunol.">
        <title>Early steps in the European eel (Anguilla anguilla)-Vibrio vulnificus interaction in the gills: Role of the RtxA13 toxin.</title>
        <authorList>
            <person name="Callol A."/>
            <person name="Pajuelo D."/>
            <person name="Ebbesson L."/>
            <person name="Teles M."/>
            <person name="MacKenzie S."/>
            <person name="Amaro C."/>
        </authorList>
    </citation>
    <scope>NUCLEOTIDE SEQUENCE</scope>
</reference>
<evidence type="ECO:0000313" key="1">
    <source>
        <dbReference type="EMBL" id="JAH20459.1"/>
    </source>
</evidence>
<accession>A0A0E9QUF3</accession>
<dbReference type="AlphaFoldDB" id="A0A0E9QUF3"/>
<protein>
    <submittedName>
        <fullName evidence="1">Uncharacterized protein</fullName>
    </submittedName>
</protein>
<sequence length="17" mass="2052">MPCVIINKYHCQYSPQK</sequence>
<reference evidence="1" key="1">
    <citation type="submission" date="2014-11" db="EMBL/GenBank/DDBJ databases">
        <authorList>
            <person name="Amaro Gonzalez C."/>
        </authorList>
    </citation>
    <scope>NUCLEOTIDE SEQUENCE</scope>
</reference>
<organism evidence="1">
    <name type="scientific">Anguilla anguilla</name>
    <name type="common">European freshwater eel</name>
    <name type="synonym">Muraena anguilla</name>
    <dbReference type="NCBI Taxonomy" id="7936"/>
    <lineage>
        <taxon>Eukaryota</taxon>
        <taxon>Metazoa</taxon>
        <taxon>Chordata</taxon>
        <taxon>Craniata</taxon>
        <taxon>Vertebrata</taxon>
        <taxon>Euteleostomi</taxon>
        <taxon>Actinopterygii</taxon>
        <taxon>Neopterygii</taxon>
        <taxon>Teleostei</taxon>
        <taxon>Anguilliformes</taxon>
        <taxon>Anguillidae</taxon>
        <taxon>Anguilla</taxon>
    </lineage>
</organism>
<dbReference type="EMBL" id="GBXM01088118">
    <property type="protein sequence ID" value="JAH20459.1"/>
    <property type="molecule type" value="Transcribed_RNA"/>
</dbReference>
<proteinExistence type="predicted"/>
<name>A0A0E9QUF3_ANGAN</name>